<sequence length="120" mass="13917">MDILTKEIYDLECSHLQPEVRVSMEKLDEVLDDEFFEFGSSGGVIKRSHYNEDHILNPDPMKIKHFALHELGPAAVLTTYLLHNVKTGKLTNRSSVWKKRQNGWKLFFHQGTVSTEEVFQ</sequence>
<evidence type="ECO:0000313" key="2">
    <source>
        <dbReference type="EMBL" id="ANU09116.1"/>
    </source>
</evidence>
<feature type="domain" description="DUF4440" evidence="1">
    <location>
        <begin position="16"/>
        <end position="106"/>
    </location>
</feature>
<proteinExistence type="predicted"/>
<dbReference type="Proteomes" id="UP000092661">
    <property type="component" value="Chromosome"/>
</dbReference>
<organism evidence="2 3">
    <name type="scientific">Planococcus antarcticus DSM 14505</name>
    <dbReference type="NCBI Taxonomy" id="1185653"/>
    <lineage>
        <taxon>Bacteria</taxon>
        <taxon>Bacillati</taxon>
        <taxon>Bacillota</taxon>
        <taxon>Bacilli</taxon>
        <taxon>Bacillales</taxon>
        <taxon>Caryophanaceae</taxon>
        <taxon>Planococcus</taxon>
    </lineage>
</organism>
<gene>
    <name evidence="2" type="ORF">BBH88_01605</name>
</gene>
<dbReference type="EMBL" id="CP016534">
    <property type="protein sequence ID" value="ANU09116.1"/>
    <property type="molecule type" value="Genomic_DNA"/>
</dbReference>
<dbReference type="InterPro" id="IPR032710">
    <property type="entry name" value="NTF2-like_dom_sf"/>
</dbReference>
<evidence type="ECO:0000259" key="1">
    <source>
        <dbReference type="Pfam" id="PF14534"/>
    </source>
</evidence>
<dbReference type="InterPro" id="IPR027843">
    <property type="entry name" value="DUF4440"/>
</dbReference>
<protein>
    <submittedName>
        <fullName evidence="2">DUF4440 domain-containing protein</fullName>
    </submittedName>
</protein>
<dbReference type="RefSeq" id="WP_040851627.1">
    <property type="nucleotide sequence ID" value="NZ_AJYB01000002.1"/>
</dbReference>
<keyword evidence="3" id="KW-1185">Reference proteome</keyword>
<dbReference type="Pfam" id="PF14534">
    <property type="entry name" value="DUF4440"/>
    <property type="match status" value="1"/>
</dbReference>
<dbReference type="SUPFAM" id="SSF54427">
    <property type="entry name" value="NTF2-like"/>
    <property type="match status" value="1"/>
</dbReference>
<dbReference type="Gene3D" id="3.10.450.50">
    <property type="match status" value="1"/>
</dbReference>
<name>A0ABM6D1W9_9BACL</name>
<reference evidence="2" key="1">
    <citation type="submission" date="2016-10" db="EMBL/GenBank/DDBJ databases">
        <authorList>
            <person name="See-Too W.S."/>
        </authorList>
    </citation>
    <scope>NUCLEOTIDE SEQUENCE</scope>
    <source>
        <strain evidence="2">DSM 14505</strain>
    </source>
</reference>
<accession>A0ABM6D1W9</accession>
<evidence type="ECO:0000313" key="3">
    <source>
        <dbReference type="Proteomes" id="UP000092661"/>
    </source>
</evidence>